<organism evidence="7 8">
    <name type="scientific">Brevibacterium epidermidis</name>
    <dbReference type="NCBI Taxonomy" id="1698"/>
    <lineage>
        <taxon>Bacteria</taxon>
        <taxon>Bacillati</taxon>
        <taxon>Actinomycetota</taxon>
        <taxon>Actinomycetes</taxon>
        <taxon>Micrococcales</taxon>
        <taxon>Brevibacteriaceae</taxon>
        <taxon>Brevibacterium</taxon>
    </lineage>
</organism>
<proteinExistence type="inferred from homology"/>
<dbReference type="AlphaFoldDB" id="A0A9D2ZX63"/>
<feature type="transmembrane region" description="Helical" evidence="6">
    <location>
        <begin position="46"/>
        <end position="65"/>
    </location>
</feature>
<feature type="transmembrane region" description="Helical" evidence="6">
    <location>
        <begin position="21"/>
        <end position="40"/>
    </location>
</feature>
<dbReference type="Proteomes" id="UP000743760">
    <property type="component" value="Unassembled WGS sequence"/>
</dbReference>
<evidence type="ECO:0000313" key="7">
    <source>
        <dbReference type="EMBL" id="HJE78538.1"/>
    </source>
</evidence>
<evidence type="ECO:0000256" key="2">
    <source>
        <dbReference type="ARBA" id="ARBA00008974"/>
    </source>
</evidence>
<dbReference type="InterPro" id="IPR001248">
    <property type="entry name" value="Pur-cyt_permease"/>
</dbReference>
<dbReference type="GO" id="GO:0016020">
    <property type="term" value="C:membrane"/>
    <property type="evidence" value="ECO:0007669"/>
    <property type="project" value="UniProtKB-SubCell"/>
</dbReference>
<protein>
    <submittedName>
        <fullName evidence="7">Cytosine permease</fullName>
    </submittedName>
</protein>
<dbReference type="GO" id="GO:0022857">
    <property type="term" value="F:transmembrane transporter activity"/>
    <property type="evidence" value="ECO:0007669"/>
    <property type="project" value="InterPro"/>
</dbReference>
<evidence type="ECO:0000256" key="6">
    <source>
        <dbReference type="SAM" id="Phobius"/>
    </source>
</evidence>
<keyword evidence="3 6" id="KW-0812">Transmembrane</keyword>
<reference evidence="7" key="1">
    <citation type="journal article" date="2021" name="PeerJ">
        <title>Extensive microbial diversity within the chicken gut microbiome revealed by metagenomics and culture.</title>
        <authorList>
            <person name="Gilroy R."/>
            <person name="Ravi A."/>
            <person name="Getino M."/>
            <person name="Pursley I."/>
            <person name="Horton D.L."/>
            <person name="Alikhan N.F."/>
            <person name="Baker D."/>
            <person name="Gharbi K."/>
            <person name="Hall N."/>
            <person name="Watson M."/>
            <person name="Adriaenssens E.M."/>
            <person name="Foster-Nyarko E."/>
            <person name="Jarju S."/>
            <person name="Secka A."/>
            <person name="Antonio M."/>
            <person name="Oren A."/>
            <person name="Chaudhuri R.R."/>
            <person name="La Ragione R."/>
            <person name="Hildebrand F."/>
            <person name="Pallen M.J."/>
        </authorList>
    </citation>
    <scope>NUCLEOTIDE SEQUENCE</scope>
    <source>
        <strain evidence="7">CHK139-4039</strain>
    </source>
</reference>
<name>A0A9D2ZX63_BREEP</name>
<evidence type="ECO:0000256" key="1">
    <source>
        <dbReference type="ARBA" id="ARBA00004141"/>
    </source>
</evidence>
<evidence type="ECO:0000256" key="5">
    <source>
        <dbReference type="ARBA" id="ARBA00023136"/>
    </source>
</evidence>
<dbReference type="Gene3D" id="1.10.4160.10">
    <property type="entry name" value="Hydantoin permease"/>
    <property type="match status" value="1"/>
</dbReference>
<evidence type="ECO:0000313" key="8">
    <source>
        <dbReference type="Proteomes" id="UP000743760"/>
    </source>
</evidence>
<keyword evidence="5 6" id="KW-0472">Membrane</keyword>
<evidence type="ECO:0000256" key="3">
    <source>
        <dbReference type="ARBA" id="ARBA00022692"/>
    </source>
</evidence>
<comment type="caution">
    <text evidence="7">The sequence shown here is derived from an EMBL/GenBank/DDBJ whole genome shotgun (WGS) entry which is preliminary data.</text>
</comment>
<evidence type="ECO:0000256" key="4">
    <source>
        <dbReference type="ARBA" id="ARBA00022989"/>
    </source>
</evidence>
<keyword evidence="4 6" id="KW-1133">Transmembrane helix</keyword>
<reference evidence="7" key="2">
    <citation type="submission" date="2021-09" db="EMBL/GenBank/DDBJ databases">
        <authorList>
            <person name="Gilroy R."/>
        </authorList>
    </citation>
    <scope>NUCLEOTIDE SEQUENCE</scope>
    <source>
        <strain evidence="7">CHK139-4039</strain>
    </source>
</reference>
<sequence length="88" mass="9613">RRAYSPDILKDSGGVYSYTRGINWVAVGVWILGALASYVLTYAYPSPIGATIPSFAISFVLYLALSWGSREKFAGTDHTHLAERVRGS</sequence>
<comment type="subcellular location">
    <subcellularLocation>
        <location evidence="1">Membrane</location>
        <topology evidence="1">Multi-pass membrane protein</topology>
    </subcellularLocation>
</comment>
<gene>
    <name evidence="7" type="ORF">K8V74_11430</name>
</gene>
<dbReference type="EMBL" id="DYXR01000357">
    <property type="protein sequence ID" value="HJE78538.1"/>
    <property type="molecule type" value="Genomic_DNA"/>
</dbReference>
<accession>A0A9D2ZX63</accession>
<feature type="non-terminal residue" evidence="7">
    <location>
        <position position="1"/>
    </location>
</feature>
<dbReference type="Pfam" id="PF02133">
    <property type="entry name" value="Transp_cyt_pur"/>
    <property type="match status" value="1"/>
</dbReference>
<comment type="similarity">
    <text evidence="2">Belongs to the purine-cytosine permease (2.A.39) family.</text>
</comment>